<proteinExistence type="predicted"/>
<comment type="caution">
    <text evidence="3">The sequence shown here is derived from an EMBL/GenBank/DDBJ whole genome shotgun (WGS) entry which is preliminary data.</text>
</comment>
<dbReference type="EMBL" id="JAGFBR010000014">
    <property type="protein sequence ID" value="KAH0455416.1"/>
    <property type="molecule type" value="Genomic_DNA"/>
</dbReference>
<keyword evidence="4" id="KW-1185">Reference proteome</keyword>
<feature type="region of interest" description="Disordered" evidence="1">
    <location>
        <begin position="23"/>
        <end position="46"/>
    </location>
</feature>
<keyword evidence="2" id="KW-1133">Transmembrane helix</keyword>
<gene>
    <name evidence="3" type="ORF">IEQ34_015448</name>
</gene>
<reference evidence="3 4" key="1">
    <citation type="journal article" date="2021" name="Hortic Res">
        <title>Chromosome-scale assembly of the Dendrobium chrysotoxum genome enhances the understanding of orchid evolution.</title>
        <authorList>
            <person name="Zhang Y."/>
            <person name="Zhang G.Q."/>
            <person name="Zhang D."/>
            <person name="Liu X.D."/>
            <person name="Xu X.Y."/>
            <person name="Sun W.H."/>
            <person name="Yu X."/>
            <person name="Zhu X."/>
            <person name="Wang Z.W."/>
            <person name="Zhao X."/>
            <person name="Zhong W.Y."/>
            <person name="Chen H."/>
            <person name="Yin W.L."/>
            <person name="Huang T."/>
            <person name="Niu S.C."/>
            <person name="Liu Z.J."/>
        </authorList>
    </citation>
    <scope>NUCLEOTIDE SEQUENCE [LARGE SCALE GENOMIC DNA]</scope>
    <source>
        <strain evidence="3">Lindl</strain>
    </source>
</reference>
<dbReference type="AlphaFoldDB" id="A0AAV7GFZ2"/>
<dbReference type="PANTHER" id="PTHR36369:SF1">
    <property type="entry name" value="TRANSMEMBRANE PROTEIN"/>
    <property type="match status" value="1"/>
</dbReference>
<evidence type="ECO:0000313" key="3">
    <source>
        <dbReference type="EMBL" id="KAH0455416.1"/>
    </source>
</evidence>
<protein>
    <submittedName>
        <fullName evidence="3">Uncharacterized protein</fullName>
    </submittedName>
</protein>
<organism evidence="3 4">
    <name type="scientific">Dendrobium chrysotoxum</name>
    <name type="common">Orchid</name>
    <dbReference type="NCBI Taxonomy" id="161865"/>
    <lineage>
        <taxon>Eukaryota</taxon>
        <taxon>Viridiplantae</taxon>
        <taxon>Streptophyta</taxon>
        <taxon>Embryophyta</taxon>
        <taxon>Tracheophyta</taxon>
        <taxon>Spermatophyta</taxon>
        <taxon>Magnoliopsida</taxon>
        <taxon>Liliopsida</taxon>
        <taxon>Asparagales</taxon>
        <taxon>Orchidaceae</taxon>
        <taxon>Epidendroideae</taxon>
        <taxon>Malaxideae</taxon>
        <taxon>Dendrobiinae</taxon>
        <taxon>Dendrobium</taxon>
    </lineage>
</organism>
<accession>A0AAV7GFZ2</accession>
<dbReference type="Proteomes" id="UP000775213">
    <property type="component" value="Unassembled WGS sequence"/>
</dbReference>
<feature type="transmembrane region" description="Helical" evidence="2">
    <location>
        <begin position="106"/>
        <end position="124"/>
    </location>
</feature>
<keyword evidence="2" id="KW-0812">Transmembrane</keyword>
<evidence type="ECO:0000313" key="4">
    <source>
        <dbReference type="Proteomes" id="UP000775213"/>
    </source>
</evidence>
<evidence type="ECO:0000256" key="1">
    <source>
        <dbReference type="SAM" id="MobiDB-lite"/>
    </source>
</evidence>
<name>A0AAV7GFZ2_DENCH</name>
<sequence length="259" mass="27897">MTTQPDVAGPVLDLIPGPLDINPKSQPLAGQGPAGPSQQISEPTGEGHIPLPIPSISLRHLMALISAPSTINNTLFSTSSPSLSSVMELHLETPLEALVFRYSTTIAGYIWTCLALFAAGIGLWRFRLLGSASRPAPVPAPKSPSAVSQAIPPPPSISVPIASKMVVSDCGEKEVSGSPTKGRFTTYFIVEEEIDGDDKGEEYELESYDGRGHGECLDLLDWGWRGDLGWYGYQDWKAINGSVVRLWDGDRRGSAQRQR</sequence>
<dbReference type="PANTHER" id="PTHR36369">
    <property type="entry name" value="TRANSMEMBRANE PROTEIN"/>
    <property type="match status" value="1"/>
</dbReference>
<evidence type="ECO:0000256" key="2">
    <source>
        <dbReference type="SAM" id="Phobius"/>
    </source>
</evidence>
<keyword evidence="2" id="KW-0472">Membrane</keyword>